<comment type="caution">
    <text evidence="1">The sequence shown here is derived from an EMBL/GenBank/DDBJ whole genome shotgun (WGS) entry which is preliminary data.</text>
</comment>
<dbReference type="AlphaFoldDB" id="A0AAV4LQE2"/>
<dbReference type="RefSeq" id="XP_067713045.1">
    <property type="nucleotide sequence ID" value="XM_067856944.1"/>
</dbReference>
<dbReference type="Proteomes" id="UP001497744">
    <property type="component" value="Unassembled WGS sequence"/>
</dbReference>
<sequence>MQKWPLIQVIDLRVGVLMCVHAAFLCLVSLKWKGGAGRLVLLLLVCYLQAYRRDECGKESRRRSCGGLLASAASIERWRTESSLHCRALHPNDDGDCPYNAAFVQNKAELKSRKKCMRNYIGTEVIKDGGSKDEGEEKVVTPSGAEDRAVNKTGGFSDPFVIAPWGKPRKERVKIARKPLTIADIIRKRLIPQPPSLKYTQRVLARKPWKRMDIPSLIKREKQRIEETDKFLDNYFYTYLVRRGADAGLGGGVGVKCIDRELFKTKQRETGGGPDGDRDEEKTSRQYTADELIQIWDTKGGHFYTNIPKTVAVLQLVRRIAKESKADADMLKRIREHECFKRIVGSVVRHMKYVKRIELPKHLKNYPKLMNKVPKFNKEQMVTIFSVFAYLGFNKEKVVEALLEHAKPCKDFEPEEMRAIILACIKMKFDPSQFVGEYIDKLKAEINVRAAPTGAAEGGVEYYLDVLRICNKTDHMDNELFKHIADFFKNQDTLSLDVATNAVWLFTAVQHLDEALYRHLYDALSRDLKEIKAKRVVKKLVTWLAASHFKPPETLVDHLATTILGDIKSYSLVELGEALRNLALMDCYNDALCQKVFSLGLFTKPPTVKVLQQINLQLNKKKTLYAAYLHPTATSTLNVVFGNVYQAYLGYQVLADKPNKFELPKESHERLKVRGGCVVYMAQDIYTAGAKNWTFSSSSFHIQVRDLINEAFGIECEIEHVTSDGLLVDIAILPSSLAKLTEKLGAKDFLKDKRCAIEVHGPFHYLQKSTDAFPPPLNNTTVYKER</sequence>
<proteinExistence type="predicted"/>
<accession>A0AAV4LQE2</accession>
<gene>
    <name evidence="1" type="ORF">BcabD6B2_04090</name>
</gene>
<organism evidence="1 2">
    <name type="scientific">Babesia caballi</name>
    <dbReference type="NCBI Taxonomy" id="5871"/>
    <lineage>
        <taxon>Eukaryota</taxon>
        <taxon>Sar</taxon>
        <taxon>Alveolata</taxon>
        <taxon>Apicomplexa</taxon>
        <taxon>Aconoidasida</taxon>
        <taxon>Piroplasmida</taxon>
        <taxon>Babesiidae</taxon>
        <taxon>Babesia</taxon>
    </lineage>
</organism>
<evidence type="ECO:0000313" key="1">
    <source>
        <dbReference type="EMBL" id="GIX60974.1"/>
    </source>
</evidence>
<dbReference type="EMBL" id="BPLF01000001">
    <property type="protein sequence ID" value="GIX60974.1"/>
    <property type="molecule type" value="Genomic_DNA"/>
</dbReference>
<dbReference type="GeneID" id="94192457"/>
<keyword evidence="2" id="KW-1185">Reference proteome</keyword>
<name>A0AAV4LQE2_BABCB</name>
<evidence type="ECO:0000313" key="2">
    <source>
        <dbReference type="Proteomes" id="UP001497744"/>
    </source>
</evidence>
<reference evidence="1 2" key="1">
    <citation type="submission" date="2021-06" db="EMBL/GenBank/DDBJ databases">
        <title>Genome sequence of Babesia caballi.</title>
        <authorList>
            <person name="Yamagishi J."/>
            <person name="Kidaka T."/>
            <person name="Ochi A."/>
        </authorList>
    </citation>
    <scope>NUCLEOTIDE SEQUENCE [LARGE SCALE GENOMIC DNA]</scope>
    <source>
        <strain evidence="1">USDA-D6B2</strain>
    </source>
</reference>
<protein>
    <submittedName>
        <fullName evidence="1">RAP protein, putative</fullName>
    </submittedName>
</protein>